<name>A0A4W3K5M2_CALMI</name>
<evidence type="ECO:0000313" key="1">
    <source>
        <dbReference type="Ensembl" id="ENSCMIP00000047141.1"/>
    </source>
</evidence>
<reference evidence="2" key="3">
    <citation type="journal article" date="2014" name="Nature">
        <title>Elephant shark genome provides unique insights into gnathostome evolution.</title>
        <authorList>
            <consortium name="International Elephant Shark Genome Sequencing Consortium"/>
            <person name="Venkatesh B."/>
            <person name="Lee A.P."/>
            <person name="Ravi V."/>
            <person name="Maurya A.K."/>
            <person name="Lian M.M."/>
            <person name="Swann J.B."/>
            <person name="Ohta Y."/>
            <person name="Flajnik M.F."/>
            <person name="Sutoh Y."/>
            <person name="Kasahara M."/>
            <person name="Hoon S."/>
            <person name="Gangu V."/>
            <person name="Roy S.W."/>
            <person name="Irimia M."/>
            <person name="Korzh V."/>
            <person name="Kondrychyn I."/>
            <person name="Lim Z.W."/>
            <person name="Tay B.H."/>
            <person name="Tohari S."/>
            <person name="Kong K.W."/>
            <person name="Ho S."/>
            <person name="Lorente-Galdos B."/>
            <person name="Quilez J."/>
            <person name="Marques-Bonet T."/>
            <person name="Raney B.J."/>
            <person name="Ingham P.W."/>
            <person name="Tay A."/>
            <person name="Hillier L.W."/>
            <person name="Minx P."/>
            <person name="Boehm T."/>
            <person name="Wilson R.K."/>
            <person name="Brenner S."/>
            <person name="Warren W.C."/>
        </authorList>
    </citation>
    <scope>NUCLEOTIDE SEQUENCE [LARGE SCALE GENOMIC DNA]</scope>
</reference>
<keyword evidence="2" id="KW-1185">Reference proteome</keyword>
<proteinExistence type="predicted"/>
<dbReference type="Ensembl" id="ENSCMIT00000047809.1">
    <property type="protein sequence ID" value="ENSCMIP00000047141.1"/>
    <property type="gene ID" value="ENSCMIG00000019340.1"/>
</dbReference>
<sequence length="161" mass="17834">SLLFWTQSLSGNIALVSYSLIDRLPRTLLTSHVKASTSAFPVAECNCSVARLQLDGNFAVDTTEAEPERVFFTTQHHEIWASDLNGCRCWKKMSSPESTELAITSLAVGSRAIYWVTQDVDRSKIYTAAKSSGDILSVYRGFSLTKVVPYDEQSQPYSGKL</sequence>
<evidence type="ECO:0000313" key="2">
    <source>
        <dbReference type="Proteomes" id="UP000314986"/>
    </source>
</evidence>
<reference evidence="2" key="2">
    <citation type="journal article" date="2007" name="PLoS Biol.">
        <title>Survey sequencing and comparative analysis of the elephant shark (Callorhinchus milii) genome.</title>
        <authorList>
            <person name="Venkatesh B."/>
            <person name="Kirkness E.F."/>
            <person name="Loh Y.H."/>
            <person name="Halpern A.L."/>
            <person name="Lee A.P."/>
            <person name="Johnson J."/>
            <person name="Dandona N."/>
            <person name="Viswanathan L.D."/>
            <person name="Tay A."/>
            <person name="Venter J.C."/>
            <person name="Strausberg R.L."/>
            <person name="Brenner S."/>
        </authorList>
    </citation>
    <scope>NUCLEOTIDE SEQUENCE [LARGE SCALE GENOMIC DNA]</scope>
</reference>
<accession>A0A4W3K5M2</accession>
<dbReference type="AlphaFoldDB" id="A0A4W3K5M2"/>
<dbReference type="STRING" id="7868.ENSCMIP00000047141"/>
<protein>
    <submittedName>
        <fullName evidence="1">Uncharacterized protein</fullName>
    </submittedName>
</protein>
<dbReference type="InParanoid" id="A0A4W3K5M2"/>
<dbReference type="GeneTree" id="ENSGT01040000244714"/>
<organism evidence="1 2">
    <name type="scientific">Callorhinchus milii</name>
    <name type="common">Ghost shark</name>
    <dbReference type="NCBI Taxonomy" id="7868"/>
    <lineage>
        <taxon>Eukaryota</taxon>
        <taxon>Metazoa</taxon>
        <taxon>Chordata</taxon>
        <taxon>Craniata</taxon>
        <taxon>Vertebrata</taxon>
        <taxon>Chondrichthyes</taxon>
        <taxon>Holocephali</taxon>
        <taxon>Chimaeriformes</taxon>
        <taxon>Callorhinchidae</taxon>
        <taxon>Callorhinchus</taxon>
    </lineage>
</organism>
<reference evidence="1" key="5">
    <citation type="submission" date="2025-09" db="UniProtKB">
        <authorList>
            <consortium name="Ensembl"/>
        </authorList>
    </citation>
    <scope>IDENTIFICATION</scope>
</reference>
<reference evidence="2" key="1">
    <citation type="journal article" date="2006" name="Science">
        <title>Ancient noncoding elements conserved in the human genome.</title>
        <authorList>
            <person name="Venkatesh B."/>
            <person name="Kirkness E.F."/>
            <person name="Loh Y.H."/>
            <person name="Halpern A.L."/>
            <person name="Lee A.P."/>
            <person name="Johnson J."/>
            <person name="Dandona N."/>
            <person name="Viswanathan L.D."/>
            <person name="Tay A."/>
            <person name="Venter J.C."/>
            <person name="Strausberg R.L."/>
            <person name="Brenner S."/>
        </authorList>
    </citation>
    <scope>NUCLEOTIDE SEQUENCE [LARGE SCALE GENOMIC DNA]</scope>
</reference>
<reference evidence="1" key="4">
    <citation type="submission" date="2025-08" db="UniProtKB">
        <authorList>
            <consortium name="Ensembl"/>
        </authorList>
    </citation>
    <scope>IDENTIFICATION</scope>
</reference>
<dbReference type="Proteomes" id="UP000314986">
    <property type="component" value="Unassembled WGS sequence"/>
</dbReference>